<dbReference type="GO" id="GO:0016787">
    <property type="term" value="F:hydrolase activity"/>
    <property type="evidence" value="ECO:0007669"/>
    <property type="project" value="UniProtKB-KW"/>
</dbReference>
<protein>
    <submittedName>
        <fullName evidence="2">Metal-dependent hydrolase</fullName>
    </submittedName>
</protein>
<evidence type="ECO:0000256" key="1">
    <source>
        <dbReference type="SAM" id="Phobius"/>
    </source>
</evidence>
<keyword evidence="1" id="KW-0472">Membrane</keyword>
<keyword evidence="2" id="KW-0378">Hydrolase</keyword>
<reference evidence="2 3" key="1">
    <citation type="submission" date="2021-10" db="EMBL/GenBank/DDBJ databases">
        <title>Anaerobic single-cell dispensing facilitates the cultivation of human gut bacteria.</title>
        <authorList>
            <person name="Afrizal A."/>
        </authorList>
    </citation>
    <scope>NUCLEOTIDE SEQUENCE [LARGE SCALE GENOMIC DNA]</scope>
    <source>
        <strain evidence="2 3">CLA-AA-H276</strain>
    </source>
</reference>
<dbReference type="Pfam" id="PF04307">
    <property type="entry name" value="YdjM"/>
    <property type="match status" value="1"/>
</dbReference>
<feature type="transmembrane region" description="Helical" evidence="1">
    <location>
        <begin position="88"/>
        <end position="106"/>
    </location>
</feature>
<feature type="transmembrane region" description="Helical" evidence="1">
    <location>
        <begin position="112"/>
        <end position="131"/>
    </location>
</feature>
<dbReference type="InterPro" id="IPR007404">
    <property type="entry name" value="YdjM-like"/>
</dbReference>
<proteinExistence type="predicted"/>
<keyword evidence="3" id="KW-1185">Reference proteome</keyword>
<name>A0AAE3DA69_9FIRM</name>
<dbReference type="RefSeq" id="WP_308459558.1">
    <property type="nucleotide sequence ID" value="NZ_JAJEPS010000009.1"/>
</dbReference>
<feature type="transmembrane region" description="Helical" evidence="1">
    <location>
        <begin position="176"/>
        <end position="195"/>
    </location>
</feature>
<accession>A0AAE3DA69</accession>
<comment type="caution">
    <text evidence="2">The sequence shown here is derived from an EMBL/GenBank/DDBJ whole genome shotgun (WGS) entry which is preliminary data.</text>
</comment>
<dbReference type="Proteomes" id="UP001198220">
    <property type="component" value="Unassembled WGS sequence"/>
</dbReference>
<evidence type="ECO:0000313" key="3">
    <source>
        <dbReference type="Proteomes" id="UP001198220"/>
    </source>
</evidence>
<gene>
    <name evidence="2" type="ORF">LKD36_10465</name>
</gene>
<evidence type="ECO:0000313" key="2">
    <source>
        <dbReference type="EMBL" id="MCC2126603.1"/>
    </source>
</evidence>
<dbReference type="EMBL" id="JAJEPS010000009">
    <property type="protein sequence ID" value="MCC2126603.1"/>
    <property type="molecule type" value="Genomic_DNA"/>
</dbReference>
<keyword evidence="1" id="KW-1133">Transmembrane helix</keyword>
<keyword evidence="1" id="KW-0812">Transmembrane</keyword>
<organism evidence="2 3">
    <name type="scientific">Hominiventricola filiformis</name>
    <dbReference type="NCBI Taxonomy" id="2885352"/>
    <lineage>
        <taxon>Bacteria</taxon>
        <taxon>Bacillati</taxon>
        <taxon>Bacillota</taxon>
        <taxon>Clostridia</taxon>
        <taxon>Lachnospirales</taxon>
        <taxon>Lachnospiraceae</taxon>
        <taxon>Hominiventricola</taxon>
    </lineage>
</organism>
<dbReference type="AlphaFoldDB" id="A0AAE3DA69"/>
<feature type="transmembrane region" description="Helical" evidence="1">
    <location>
        <begin position="56"/>
        <end position="76"/>
    </location>
</feature>
<sequence>MLGRTHFFVGTAVSLAVLHPQSMSSLVAGAGAAAIGSMISDVDSGTSQAHQEADKIMAAVIAVSAVVIILDYKFHVGIYNRLMRDSSIARLLTGVLGFLVICLYGRDTPHRSFMHSFLGAVMLTGCVDVIYPDAAPYFAVGFLSHLALDLLNRRSVKLFWPWKKGYCMGICSSRGWINHLCMLAGMGILALDLILSAPAARLAGRILTTLCKNFPILFRW</sequence>